<evidence type="ECO:0000313" key="3">
    <source>
        <dbReference type="Proteomes" id="UP000177029"/>
    </source>
</evidence>
<dbReference type="AlphaFoldDB" id="A0A1F8DPK1"/>
<dbReference type="Proteomes" id="UP000177029">
    <property type="component" value="Unassembled WGS sequence"/>
</dbReference>
<organism evidence="2 3">
    <name type="scientific">Candidatus Wolfebacteria bacterium RIFCSPHIGHO2_01_FULL_48_22</name>
    <dbReference type="NCBI Taxonomy" id="1802555"/>
    <lineage>
        <taxon>Bacteria</taxon>
        <taxon>Candidatus Wolfeibacteriota</taxon>
    </lineage>
</organism>
<keyword evidence="1" id="KW-0472">Membrane</keyword>
<gene>
    <name evidence="2" type="ORF">A2755_03235</name>
</gene>
<proteinExistence type="predicted"/>
<feature type="transmembrane region" description="Helical" evidence="1">
    <location>
        <begin position="85"/>
        <end position="109"/>
    </location>
</feature>
<evidence type="ECO:0000256" key="1">
    <source>
        <dbReference type="SAM" id="Phobius"/>
    </source>
</evidence>
<comment type="caution">
    <text evidence="2">The sequence shown here is derived from an EMBL/GenBank/DDBJ whole genome shotgun (WGS) entry which is preliminary data.</text>
</comment>
<dbReference type="InterPro" id="IPR043993">
    <property type="entry name" value="T4SS_pilin"/>
</dbReference>
<sequence>MKKESESRKVRPRGLRRPDLGPTSFGYIFSAAIFLLILSFIFIPLLVNAQTTTDGLIRCGTPDDPNGVCGWDDLLDTLKRVMDFVLVYIAIPVAVIVVIIGGFQMIFSFGNEAKFASGRKMITSVAVGLAMTFGAWLIVKTLLAIFFNVSF</sequence>
<dbReference type="STRING" id="1802555.A2755_03235"/>
<evidence type="ECO:0000313" key="2">
    <source>
        <dbReference type="EMBL" id="OGM90544.1"/>
    </source>
</evidence>
<dbReference type="EMBL" id="MGIP01000019">
    <property type="protein sequence ID" value="OGM90544.1"/>
    <property type="molecule type" value="Genomic_DNA"/>
</dbReference>
<keyword evidence="1" id="KW-0812">Transmembrane</keyword>
<feature type="transmembrane region" description="Helical" evidence="1">
    <location>
        <begin position="121"/>
        <end position="147"/>
    </location>
</feature>
<feature type="transmembrane region" description="Helical" evidence="1">
    <location>
        <begin position="20"/>
        <end position="47"/>
    </location>
</feature>
<protein>
    <submittedName>
        <fullName evidence="2">Uncharacterized protein</fullName>
    </submittedName>
</protein>
<accession>A0A1F8DPK1</accession>
<dbReference type="Pfam" id="PF18895">
    <property type="entry name" value="T4SS_pilin"/>
    <property type="match status" value="1"/>
</dbReference>
<name>A0A1F8DPK1_9BACT</name>
<reference evidence="2 3" key="1">
    <citation type="journal article" date="2016" name="Nat. Commun.">
        <title>Thousands of microbial genomes shed light on interconnected biogeochemical processes in an aquifer system.</title>
        <authorList>
            <person name="Anantharaman K."/>
            <person name="Brown C.T."/>
            <person name="Hug L.A."/>
            <person name="Sharon I."/>
            <person name="Castelle C.J."/>
            <person name="Probst A.J."/>
            <person name="Thomas B.C."/>
            <person name="Singh A."/>
            <person name="Wilkins M.J."/>
            <person name="Karaoz U."/>
            <person name="Brodie E.L."/>
            <person name="Williams K.H."/>
            <person name="Hubbard S.S."/>
            <person name="Banfield J.F."/>
        </authorList>
    </citation>
    <scope>NUCLEOTIDE SEQUENCE [LARGE SCALE GENOMIC DNA]</scope>
</reference>
<keyword evidence="1" id="KW-1133">Transmembrane helix</keyword>